<reference evidence="5 6" key="1">
    <citation type="submission" date="2014-04" db="EMBL/GenBank/DDBJ databases">
        <authorList>
            <consortium name="DOE Joint Genome Institute"/>
            <person name="Kuo A."/>
            <person name="Kohler A."/>
            <person name="Nagy L.G."/>
            <person name="Floudas D."/>
            <person name="Copeland A."/>
            <person name="Barry K.W."/>
            <person name="Cichocki N."/>
            <person name="Veneault-Fourrey C."/>
            <person name="LaButti K."/>
            <person name="Lindquist E.A."/>
            <person name="Lipzen A."/>
            <person name="Lundell T."/>
            <person name="Morin E."/>
            <person name="Murat C."/>
            <person name="Sun H."/>
            <person name="Tunlid A."/>
            <person name="Henrissat B."/>
            <person name="Grigoriev I.V."/>
            <person name="Hibbett D.S."/>
            <person name="Martin F."/>
            <person name="Nordberg H.P."/>
            <person name="Cantor M.N."/>
            <person name="Hua S.X."/>
        </authorList>
    </citation>
    <scope>NUCLEOTIDE SEQUENCE [LARGE SCALE GENOMIC DNA]</scope>
    <source>
        <strain evidence="5 6">LaAM-08-1</strain>
    </source>
</reference>
<comment type="similarity">
    <text evidence="1">Belongs to the peptidase A1 family.</text>
</comment>
<reference evidence="6" key="2">
    <citation type="submission" date="2015-01" db="EMBL/GenBank/DDBJ databases">
        <title>Evolutionary Origins and Diversification of the Mycorrhizal Mutualists.</title>
        <authorList>
            <consortium name="DOE Joint Genome Institute"/>
            <consortium name="Mycorrhizal Genomics Consortium"/>
            <person name="Kohler A."/>
            <person name="Kuo A."/>
            <person name="Nagy L.G."/>
            <person name="Floudas D."/>
            <person name="Copeland A."/>
            <person name="Barry K.W."/>
            <person name="Cichocki N."/>
            <person name="Veneault-Fourrey C."/>
            <person name="LaButti K."/>
            <person name="Lindquist E.A."/>
            <person name="Lipzen A."/>
            <person name="Lundell T."/>
            <person name="Morin E."/>
            <person name="Murat C."/>
            <person name="Riley R."/>
            <person name="Ohm R."/>
            <person name="Sun H."/>
            <person name="Tunlid A."/>
            <person name="Henrissat B."/>
            <person name="Grigoriev I.V."/>
            <person name="Hibbett D.S."/>
            <person name="Martin F."/>
        </authorList>
    </citation>
    <scope>NUCLEOTIDE SEQUENCE [LARGE SCALE GENOMIC DNA]</scope>
    <source>
        <strain evidence="6">LaAM-08-1</strain>
    </source>
</reference>
<dbReference type="AlphaFoldDB" id="A0A0C9XCP1"/>
<evidence type="ECO:0000256" key="2">
    <source>
        <dbReference type="PIRSR" id="PIRSR601461-2"/>
    </source>
</evidence>
<dbReference type="CDD" id="cd05471">
    <property type="entry name" value="pepsin_like"/>
    <property type="match status" value="1"/>
</dbReference>
<feature type="region of interest" description="Disordered" evidence="3">
    <location>
        <begin position="327"/>
        <end position="352"/>
    </location>
</feature>
<sequence>MTNVILFDRPQLFKVVLGTGSADLLVADICASCNSSMTPLFDPSRSLTFNSTLANTTISYGSGTVGGIIAQDVVTMGSFTVQNQTFLAANQFPAGFLAGSASGIMGLAFSALSTTRSTPFWQALGSQLAAPEMAFYLTRFNNDSSAQQEEPGGVFTLGGVDSTLFTGDIEFLAMSPGTPIFWLLNMSAITVQGQSVQITTGNAALAVFDTGTTLIGGPTADVKAIWAAVPGSAVVNGTEYFSFPCSTSVQVTLSFGGKAWPINVTDMNLGPVSQGSSQCLGAIFDANISFGNPSWTLGDTFLKNVYSVFRANPPSIGFAQLSSVASESGRPNANDSSATTNDSGPYGSRNGGSSTRITLPAMITTAMIVVLMCLL</sequence>
<name>A0A0C9XCP1_9AGAR</name>
<evidence type="ECO:0000313" key="5">
    <source>
        <dbReference type="EMBL" id="KIK02661.1"/>
    </source>
</evidence>
<dbReference type="InterPro" id="IPR034164">
    <property type="entry name" value="Pepsin-like_dom"/>
</dbReference>
<keyword evidence="6" id="KW-1185">Reference proteome</keyword>
<evidence type="ECO:0000259" key="4">
    <source>
        <dbReference type="PROSITE" id="PS51767"/>
    </source>
</evidence>
<dbReference type="STRING" id="1095629.A0A0C9XCP1"/>
<dbReference type="PRINTS" id="PR00792">
    <property type="entry name" value="PEPSIN"/>
</dbReference>
<accession>A0A0C9XCP1</accession>
<feature type="compositionally biased region" description="Polar residues" evidence="3">
    <location>
        <begin position="327"/>
        <end position="343"/>
    </location>
</feature>
<dbReference type="PANTHER" id="PTHR47966">
    <property type="entry name" value="BETA-SITE APP-CLEAVING ENZYME, ISOFORM A-RELATED"/>
    <property type="match status" value="1"/>
</dbReference>
<dbReference type="InterPro" id="IPR021109">
    <property type="entry name" value="Peptidase_aspartic_dom_sf"/>
</dbReference>
<dbReference type="InterPro" id="IPR001461">
    <property type="entry name" value="Aspartic_peptidase_A1"/>
</dbReference>
<dbReference type="PANTHER" id="PTHR47966:SF6">
    <property type="entry name" value="PEPTIDASE A1 DOMAIN-CONTAINING PROTEIN"/>
    <property type="match status" value="1"/>
</dbReference>
<dbReference type="OrthoDB" id="771136at2759"/>
<organism evidence="5 6">
    <name type="scientific">Laccaria amethystina LaAM-08-1</name>
    <dbReference type="NCBI Taxonomy" id="1095629"/>
    <lineage>
        <taxon>Eukaryota</taxon>
        <taxon>Fungi</taxon>
        <taxon>Dikarya</taxon>
        <taxon>Basidiomycota</taxon>
        <taxon>Agaricomycotina</taxon>
        <taxon>Agaricomycetes</taxon>
        <taxon>Agaricomycetidae</taxon>
        <taxon>Agaricales</taxon>
        <taxon>Agaricineae</taxon>
        <taxon>Hydnangiaceae</taxon>
        <taxon>Laccaria</taxon>
    </lineage>
</organism>
<dbReference type="GO" id="GO:0004190">
    <property type="term" value="F:aspartic-type endopeptidase activity"/>
    <property type="evidence" value="ECO:0007669"/>
    <property type="project" value="InterPro"/>
</dbReference>
<evidence type="ECO:0000256" key="3">
    <source>
        <dbReference type="SAM" id="MobiDB-lite"/>
    </source>
</evidence>
<dbReference type="InterPro" id="IPR033121">
    <property type="entry name" value="PEPTIDASE_A1"/>
</dbReference>
<dbReference type="EMBL" id="KN838589">
    <property type="protein sequence ID" value="KIK02661.1"/>
    <property type="molecule type" value="Genomic_DNA"/>
</dbReference>
<dbReference type="SUPFAM" id="SSF50630">
    <property type="entry name" value="Acid proteases"/>
    <property type="match status" value="1"/>
</dbReference>
<evidence type="ECO:0000313" key="6">
    <source>
        <dbReference type="Proteomes" id="UP000054477"/>
    </source>
</evidence>
<dbReference type="Proteomes" id="UP000054477">
    <property type="component" value="Unassembled WGS sequence"/>
</dbReference>
<proteinExistence type="inferred from homology"/>
<dbReference type="HOGENOM" id="CLU_013253_1_2_1"/>
<protein>
    <recommendedName>
        <fullName evidence="4">Peptidase A1 domain-containing protein</fullName>
    </recommendedName>
</protein>
<dbReference type="Gene3D" id="2.40.70.10">
    <property type="entry name" value="Acid Proteases"/>
    <property type="match status" value="2"/>
</dbReference>
<gene>
    <name evidence="5" type="ORF">K443DRAFT_677390</name>
</gene>
<dbReference type="PROSITE" id="PS51767">
    <property type="entry name" value="PEPTIDASE_A1"/>
    <property type="match status" value="1"/>
</dbReference>
<keyword evidence="2" id="KW-1015">Disulfide bond</keyword>
<dbReference type="Pfam" id="PF00026">
    <property type="entry name" value="Asp"/>
    <property type="match status" value="1"/>
</dbReference>
<feature type="domain" description="Peptidase A1" evidence="4">
    <location>
        <begin position="1"/>
        <end position="319"/>
    </location>
</feature>
<feature type="disulfide bond" evidence="2">
    <location>
        <begin position="245"/>
        <end position="279"/>
    </location>
</feature>
<dbReference type="GO" id="GO:0006508">
    <property type="term" value="P:proteolysis"/>
    <property type="evidence" value="ECO:0007669"/>
    <property type="project" value="InterPro"/>
</dbReference>
<evidence type="ECO:0000256" key="1">
    <source>
        <dbReference type="ARBA" id="ARBA00007447"/>
    </source>
</evidence>